<proteinExistence type="predicted"/>
<evidence type="ECO:0000259" key="4">
    <source>
        <dbReference type="Pfam" id="PF05424"/>
    </source>
</evidence>
<dbReference type="FunFam" id="1.20.58.830:FF:000003">
    <property type="entry name" value="Erythrocyte membrane protein 1, PfEMP1"/>
    <property type="match status" value="1"/>
</dbReference>
<evidence type="ECO:0000259" key="6">
    <source>
        <dbReference type="Pfam" id="PF15447"/>
    </source>
</evidence>
<feature type="compositionally biased region" description="Low complexity" evidence="2">
    <location>
        <begin position="1171"/>
        <end position="1181"/>
    </location>
</feature>
<dbReference type="InterPro" id="IPR054595">
    <property type="entry name" value="DBL_C"/>
</dbReference>
<feature type="domain" description="Plasmodium falciparum erythrocyte membrane protein 1 acidic terminal segment" evidence="5">
    <location>
        <begin position="2505"/>
        <end position="2790"/>
    </location>
</feature>
<dbReference type="Gene3D" id="1.20.58.1930">
    <property type="match status" value="1"/>
</dbReference>
<feature type="compositionally biased region" description="Basic and acidic residues" evidence="2">
    <location>
        <begin position="1134"/>
        <end position="1146"/>
    </location>
</feature>
<dbReference type="InterPro" id="IPR029211">
    <property type="entry name" value="PfEMP1_ATS"/>
</dbReference>
<feature type="region of interest" description="Disordered" evidence="2">
    <location>
        <begin position="859"/>
        <end position="910"/>
    </location>
</feature>
<evidence type="ECO:0008006" key="9">
    <source>
        <dbReference type="Google" id="ProtNLM"/>
    </source>
</evidence>
<dbReference type="FunFam" id="1.10.1900.40:FF:000005">
    <property type="entry name" value="Erythrocyte membrane protein 1, PfEMP1"/>
    <property type="match status" value="1"/>
</dbReference>
<dbReference type="GO" id="GO:0016020">
    <property type="term" value="C:membrane"/>
    <property type="evidence" value="ECO:0007669"/>
    <property type="project" value="InterPro"/>
</dbReference>
<feature type="region of interest" description="Disordered" evidence="2">
    <location>
        <begin position="1891"/>
        <end position="1912"/>
    </location>
</feature>
<feature type="domain" description="Duffy-binding-like" evidence="7">
    <location>
        <begin position="1199"/>
        <end position="1346"/>
    </location>
</feature>
<name>W7FVN6_PLAFA</name>
<feature type="region of interest" description="Disordered" evidence="2">
    <location>
        <begin position="2681"/>
        <end position="2700"/>
    </location>
</feature>
<feature type="region of interest" description="Disordered" evidence="2">
    <location>
        <begin position="1126"/>
        <end position="1146"/>
    </location>
</feature>
<feature type="compositionally biased region" description="Polar residues" evidence="2">
    <location>
        <begin position="948"/>
        <end position="963"/>
    </location>
</feature>
<feature type="domain" description="Plasmodium falciparum erythrocyte membrane protein 1 acidic terminal segment" evidence="5">
    <location>
        <begin position="2426"/>
        <end position="2504"/>
    </location>
</feature>
<dbReference type="InterPro" id="IPR029210">
    <property type="entry name" value="PfEMP1_NTS"/>
</dbReference>
<dbReference type="Gene3D" id="1.20.58.830">
    <property type="match status" value="5"/>
</dbReference>
<dbReference type="Pfam" id="PF15447">
    <property type="entry name" value="NTS"/>
    <property type="match status" value="1"/>
</dbReference>
<protein>
    <recommendedName>
        <fullName evidence="9">Duffy-binding-like domain-containing protein</fullName>
    </recommendedName>
</protein>
<feature type="region of interest" description="Disordered" evidence="2">
    <location>
        <begin position="923"/>
        <end position="966"/>
    </location>
</feature>
<evidence type="ECO:0000256" key="1">
    <source>
        <dbReference type="SAM" id="Coils"/>
    </source>
</evidence>
<dbReference type="Gene3D" id="1.20.1310.20">
    <property type="entry name" value="Duffy-antigen binding domain"/>
    <property type="match status" value="4"/>
</dbReference>
<dbReference type="EMBL" id="KE123561">
    <property type="protein sequence ID" value="EUT66985.1"/>
    <property type="molecule type" value="Genomic_DNA"/>
</dbReference>
<dbReference type="SUPFAM" id="SSF140924">
    <property type="entry name" value="Duffy binding domain-like"/>
    <property type="match status" value="6"/>
</dbReference>
<feature type="compositionally biased region" description="Acidic residues" evidence="2">
    <location>
        <begin position="759"/>
        <end position="789"/>
    </location>
</feature>
<dbReference type="InterPro" id="IPR042202">
    <property type="entry name" value="Duffy-ag-bd_sf"/>
</dbReference>
<feature type="compositionally biased region" description="Basic and acidic residues" evidence="2">
    <location>
        <begin position="818"/>
        <end position="828"/>
    </location>
</feature>
<dbReference type="Pfam" id="PF05424">
    <property type="entry name" value="Duffy_binding"/>
    <property type="match status" value="4"/>
</dbReference>
<feature type="region of interest" description="Disordered" evidence="2">
    <location>
        <begin position="726"/>
        <end position="840"/>
    </location>
</feature>
<feature type="domain" description="Duffy-antigen binding" evidence="4">
    <location>
        <begin position="118"/>
        <end position="311"/>
    </location>
</feature>
<feature type="compositionally biased region" description="Basic and acidic residues" evidence="2">
    <location>
        <begin position="726"/>
        <end position="758"/>
    </location>
</feature>
<feature type="region of interest" description="Disordered" evidence="2">
    <location>
        <begin position="1158"/>
        <end position="1183"/>
    </location>
</feature>
<dbReference type="Pfam" id="PF22672">
    <property type="entry name" value="DBL_C"/>
    <property type="match status" value="3"/>
</dbReference>
<feature type="domain" description="Duffy-binding-like" evidence="3">
    <location>
        <begin position="587"/>
        <end position="735"/>
    </location>
</feature>
<dbReference type="Proteomes" id="UP000030666">
    <property type="component" value="Unassembled WGS sequence"/>
</dbReference>
<dbReference type="InterPro" id="IPR008602">
    <property type="entry name" value="Duffy-antigen-binding"/>
</dbReference>
<reference evidence="8" key="1">
    <citation type="submission" date="2013-02" db="EMBL/GenBank/DDBJ databases">
        <title>The Genome Sequence of Plasmodium falciparum Santa Lucia.</title>
        <authorList>
            <consortium name="The Broad Institute Genome Sequencing Platform"/>
            <consortium name="The Broad Institute Genome Sequencing Center for Infectious Disease"/>
            <person name="Neafsey D."/>
            <person name="Cheeseman I."/>
            <person name="Volkman S."/>
            <person name="Adams J."/>
            <person name="Walker B."/>
            <person name="Young S.K."/>
            <person name="Zeng Q."/>
            <person name="Gargeya S."/>
            <person name="Fitzgerald M."/>
            <person name="Haas B."/>
            <person name="Abouelleil A."/>
            <person name="Alvarado L."/>
            <person name="Arachchi H.M."/>
            <person name="Berlin A.M."/>
            <person name="Chapman S.B."/>
            <person name="Dewar J."/>
            <person name="Goldberg J."/>
            <person name="Griggs A."/>
            <person name="Gujja S."/>
            <person name="Hansen M."/>
            <person name="Howarth C."/>
            <person name="Imamovic A."/>
            <person name="Larimer J."/>
            <person name="McCowan C."/>
            <person name="Murphy C."/>
            <person name="Neiman D."/>
            <person name="Pearson M."/>
            <person name="Priest M."/>
            <person name="Roberts A."/>
            <person name="Saif S."/>
            <person name="Shea T."/>
            <person name="Sisk P."/>
            <person name="Sykes S."/>
            <person name="Wortman J."/>
            <person name="Nusbaum C."/>
            <person name="Birren B."/>
        </authorList>
    </citation>
    <scope>NUCLEOTIDE SEQUENCE [LARGE SCALE GENOMIC DNA]</scope>
    <source>
        <strain evidence="8">Santa Lucia</strain>
    </source>
</reference>
<evidence type="ECO:0000259" key="5">
    <source>
        <dbReference type="Pfam" id="PF15445"/>
    </source>
</evidence>
<feature type="domain" description="Duffy-binding-like" evidence="7">
    <location>
        <begin position="1932"/>
        <end position="2065"/>
    </location>
</feature>
<feature type="compositionally biased region" description="Polar residues" evidence="2">
    <location>
        <begin position="877"/>
        <end position="892"/>
    </location>
</feature>
<keyword evidence="1" id="KW-0175">Coiled coil</keyword>
<feature type="domain" description="Duffy-antigen binding" evidence="4">
    <location>
        <begin position="2127"/>
        <end position="2285"/>
    </location>
</feature>
<evidence type="ECO:0000259" key="3">
    <source>
        <dbReference type="Pfam" id="PF03011"/>
    </source>
</evidence>
<feature type="compositionally biased region" description="Polar residues" evidence="2">
    <location>
        <begin position="1611"/>
        <end position="1622"/>
    </location>
</feature>
<feature type="domain" description="Duffy-binding-like" evidence="7">
    <location>
        <begin position="315"/>
        <end position="477"/>
    </location>
</feature>
<feature type="domain" description="Plasmodium falciparum erythrocyte membrane protein-1 N-terminal segment" evidence="6">
    <location>
        <begin position="16"/>
        <end position="51"/>
    </location>
</feature>
<dbReference type="Gene3D" id="1.10.1900.40">
    <property type="entry name" value="Acidic terminal segments, variant surface antigen of PfEMP1"/>
    <property type="match status" value="2"/>
</dbReference>
<dbReference type="InterPro" id="IPR044932">
    <property type="entry name" value="PfEMP1_ATS_sf"/>
</dbReference>
<dbReference type="FunFam" id="1.20.58.830:FF:000006">
    <property type="entry name" value="Erythrocyte membrane protein 1, PfEMP1"/>
    <property type="match status" value="1"/>
</dbReference>
<evidence type="ECO:0000313" key="8">
    <source>
        <dbReference type="EMBL" id="EUT66985.1"/>
    </source>
</evidence>
<evidence type="ECO:0000259" key="7">
    <source>
        <dbReference type="Pfam" id="PF22672"/>
    </source>
</evidence>
<dbReference type="Pfam" id="PF03011">
    <property type="entry name" value="PFEMP"/>
    <property type="match status" value="2"/>
</dbReference>
<gene>
    <name evidence="8" type="ORF">PFAG_06117</name>
</gene>
<feature type="compositionally biased region" description="Polar residues" evidence="2">
    <location>
        <begin position="2685"/>
        <end position="2700"/>
    </location>
</feature>
<dbReference type="OrthoDB" id="10521891at2759"/>
<dbReference type="FunFam" id="1.20.1310.20:FF:000001">
    <property type="entry name" value="Erythrocyte membrane protein 1, PfEMP1"/>
    <property type="match status" value="1"/>
</dbReference>
<accession>W7FVN6</accession>
<feature type="region of interest" description="Disordered" evidence="2">
    <location>
        <begin position="1607"/>
        <end position="1633"/>
    </location>
</feature>
<feature type="domain" description="Duffy-antigen binding" evidence="4">
    <location>
        <begin position="905"/>
        <end position="1143"/>
    </location>
</feature>
<feature type="compositionally biased region" description="Basic and acidic residues" evidence="2">
    <location>
        <begin position="790"/>
        <end position="811"/>
    </location>
</feature>
<feature type="coiled-coil region" evidence="1">
    <location>
        <begin position="1938"/>
        <end position="1991"/>
    </location>
</feature>
<sequence length="2790" mass="321827">MGPQLLAAPDYSKATDAKDFLDQIGQIVHTKVHGDAQKYYAELHGDLSKATFRANDGRNKVPAPQNACQLHHTVHTNVTVGYDKENPCLNRSNIRFSDVRGGECADSKIKGNKGSNGGACAPYRRLHLCDYNLENISDFDNINNHTLLVDVCLAAKYEGQSISGQHGKYHTHSSGSTICTVLARSFADIGDIIRGKDLYIRNKREKRRLEDNLKKIFQQIHDDVTKTSDKNGKALKTRYGSDAPDFLKLREDWWDANREKVWKAITCGAGGGKYFRNTCVSGKDRTVTRENCQCIGGTVPTYFDYVPQYLRWFEEWAEDFCTKRKKQLENAKKFCRGDEGKGEVKYCDLNRYDCTKTVIGEKKLVKGDDCYNCSVTCNPFVPWIDNQKEEFLKQREKYTNEISGGKSRKKRSINGDKYKGYDEEFYNILKREYRDVKKFLDLLSKETACESQPYDEGRTIGINFKNREPIDIFSHTEYCQACPWCGVKEQKVNGRWKAKNYGECAKEVTKEYKKDNITDIPVLTPDTKKGDMIKKYGKFCKDSNSQIKKWECYYDENIENSKENNNCIEGEWEKFKEGKTFRSYYFFFWIWVTEMLIDSIDWRTQLSKCINNESKPCKNGCKNNCDCYKLWVKEKKKEWEQIKKHFRKQKDMKKGIEQDIDPIIFLENVLDIDELFQNIKYTYGYVKEIDLINKMLKEDGTAESIGDVVNEENTPIDKLLKHEAQDANRCKNCEDTAPKQAKENVGRSADHGEDHPDDNADTVVSEEEEEEEDEVEEEEEENEEEEEENVHDGEAEAEDNTHAEPVDKENVDGAEVETPEKTTEDTGKGSEPVSPPLPPVNVCETVAKALEDTGSLQKACSTKYGSKAPTSWKCIGDSTTKPVSETARSSGEPTGGKDGATGGSICIPPRRRKLYVGKLEQWANSGNTGESKSLETTDTQTQSDTKTPSEVQTPQGQTPSQSGEKLRDAFIQSAAVETFFLWDRYKKENTKKPDATQGGEGLALLQGETPQEDPQKQLNSGTIPEEFKRQMFYTLGDYRDICIDVEDDVADALEKSVHNNRSGEKSNNITMKQISEKIKTILNSDNNKPSGVQNSVKDPKDWWDKNVESIWNGMICALTYKDSGAIGGTPQKIENPEKLWDEDKKEPKETRYQYKTVVLKDESSGTGGTKGQTESSSSSDTPLLSDFVKRPTYFRYLEEWGQNFCKERKKRLEEVRKGCRQKASGGDTYCGGDGHDCTDPDNQHNDMFADLYCPDCYEQCRKYRKWIDIKFEEFHKQKDKYKGEHDKLKANHNGDDKNIYEKLKDYTTADKFLESLKHCSNDVSDSDEDKLNKINFQKPLETFNPSTYCKACPVYGVQKNRGTYSAINESKYMSKNSISGENKNDKDPTDIEVLVLGRKGKDNNNDKKLEEVNNACKNTGLLEDTCVQNWTCQKKKNGIHECTIKNADKSDKSFHSKYFENKISFKILFQSWLIDFIEHYNKSKERITRCTNDANSCKQICNNKCDYVKQWLEIKGNEWQSIKEYYEEYFKDKSELIPSRVKSFFQQRPFENYYKKAQEVVEDPNKRDELWGCTDRDGCEQEENKEKYGDFITNLIKELKEKIGECKKQHQNSGETQNNCVQPSPLEEPDEPLDDYYIQQPKICPPPMTCVERAAKQLRSQSQSKIPNNSKLKANGIELSSICNKIKRDNDKMQDSSCDFDKTYKTSIESLNNPCYNNGKKRLNIEESWKCINTKKIGKSLCIPPRREGICIDDLKRVTSYSINDSSDLLKLIQKLAKTEADDIITKILQNNACHDFQICDALKYSFADLADIIRGREFWQRGTDYERIKSRLRRIFENIYNIMDPEEKSKYKDRVNYYELRSDWWDANRKHIWNAMTCNAPDAAKFLKKNPNDTSGSSSAKGIMTRHPKCGYDKDPPDYDYIPQPFRWMQEWSESFCKLLNEQIKKFETECADCKNNGVSCKDDKTGEKCEKCKKQCEKYKQIVHEWQNQFGKYKETYKEIYNNEDIKINSSEYFKNFLQKLKDDCHDLTDVDEYLDKSNNCINFTFRKGNKKHEKYAFKETPNDYVNACNCDPTDILHECPFKNGNQDACKSISTENICKKKNFDNDLDDWNSGDIPESTSKNNGVLVPPRRRQLCVKNMTTMLSSIVKKNDFKIKLLQSAYNEGYFLGKTYAKDKQIILQAMKYSFADYGDIVKGTDVMDNLKKLHEILKSILKTENGNNQISHDRKNWWTQNKTHVWHAMLCGYKKAGGTIGPNDCNIPSEENTPQFLRWFQEWGENFCTKRKELYDEVQNKCVSAECNTSNGSVGKPECTKACEKYKNYVITKIIEYNGQKGKYDIEFKDETNDKNIFDFFKKKCFNNNCNCLSENFKDETNWENPYESITDVALKDKCDCKKIKPVEPPPAPLPPTPSDESFDPTILQTTIPFGVALALGSIAFLFLKKKTKSSVGNLFQILQIPKSDYDIPTPKSSNRYIPYASDKYKGKTYIYMEGDSDEDKYAFIKITDNEWNTLKDEFISNMLQSEPKDVPNNYTSGDIPLNTQPNTLYFDNNQEKPFIMSIHDRNLYSGEEYSYNVNMVNSMNDIPISGKNDVYSGIDLINDSLNSNNVDIYDEVLKRKENELFGTNHVKQTSIHSVAKPARDDPIHNQLELFHTWLDRHRDMCEKWENHHERLAKLKEEWENDTSTSGNTHPSDSNKTLNTDVSIQIHMDNPKPINEFSNMDTILEDLEKYNEPYYDVQDDIYYDVHDHDTSTVDSNNMDVPSKVQIEMDINTKLVKEKYPIADVWDI</sequence>
<dbReference type="InterPro" id="IPR004258">
    <property type="entry name" value="DBL"/>
</dbReference>
<feature type="domain" description="Duffy-binding-like" evidence="3">
    <location>
        <begin position="1468"/>
        <end position="1613"/>
    </location>
</feature>
<organism evidence="8">
    <name type="scientific">Plasmodium falciparum Santa Lucia</name>
    <dbReference type="NCBI Taxonomy" id="478859"/>
    <lineage>
        <taxon>Eukaryota</taxon>
        <taxon>Sar</taxon>
        <taxon>Alveolata</taxon>
        <taxon>Apicomplexa</taxon>
        <taxon>Aconoidasida</taxon>
        <taxon>Haemosporida</taxon>
        <taxon>Plasmodiidae</taxon>
        <taxon>Plasmodium</taxon>
        <taxon>Plasmodium (Laverania)</taxon>
    </lineage>
</organism>
<evidence type="ECO:0000256" key="2">
    <source>
        <dbReference type="SAM" id="MobiDB-lite"/>
    </source>
</evidence>
<dbReference type="GO" id="GO:0046789">
    <property type="term" value="F:host cell surface receptor binding"/>
    <property type="evidence" value="ECO:0007669"/>
    <property type="project" value="InterPro"/>
</dbReference>
<feature type="domain" description="Duffy-antigen binding" evidence="4">
    <location>
        <begin position="1741"/>
        <end position="1928"/>
    </location>
</feature>
<dbReference type="FunFam" id="1.10.1900.40:FF:000001">
    <property type="entry name" value="Erythrocyte membrane protein 1"/>
    <property type="match status" value="1"/>
</dbReference>
<dbReference type="FunFam" id="1.20.58.830:FF:000002">
    <property type="entry name" value="Erythrocyte membrane protein 1, PfEMP1"/>
    <property type="match status" value="1"/>
</dbReference>
<dbReference type="Pfam" id="PF15445">
    <property type="entry name" value="ATS"/>
    <property type="match status" value="2"/>
</dbReference>
<feature type="compositionally biased region" description="Low complexity" evidence="2">
    <location>
        <begin position="936"/>
        <end position="946"/>
    </location>
</feature>
<feature type="compositionally biased region" description="Gly residues" evidence="2">
    <location>
        <begin position="893"/>
        <end position="902"/>
    </location>
</feature>